<reference evidence="2 3" key="1">
    <citation type="journal article" date="2018" name="Nat. Biotechnol.">
        <title>A standardized bacterial taxonomy based on genome phylogeny substantially revises the tree of life.</title>
        <authorList>
            <person name="Parks D.H."/>
            <person name="Chuvochina M."/>
            <person name="Waite D.W."/>
            <person name="Rinke C."/>
            <person name="Skarshewski A."/>
            <person name="Chaumeil P.A."/>
            <person name="Hugenholtz P."/>
        </authorList>
    </citation>
    <scope>NUCLEOTIDE SEQUENCE [LARGE SCALE GENOMIC DNA]</scope>
    <source>
        <strain evidence="2">UBA9375</strain>
    </source>
</reference>
<accession>A0A3D3R3F9</accession>
<proteinExistence type="predicted"/>
<evidence type="ECO:0000313" key="3">
    <source>
        <dbReference type="Proteomes" id="UP000263642"/>
    </source>
</evidence>
<sequence>MKSIDHNFLLPQNDKRRNHFRKGAVVIIPLVCLILTLAIIGELLKQTSIELNQLKKSQHNLQAIWLSEAAVQRTVNRLTEDLTYSGETWQISPQEIGGPYPGEVVIEIDRDLIQDPSMILIRTKASYPAKAIERVRVIREWPVQLSNTAIENNSPSQ</sequence>
<dbReference type="AlphaFoldDB" id="A0A3D3R3F9"/>
<keyword evidence="1" id="KW-0812">Transmembrane</keyword>
<comment type="caution">
    <text evidence="2">The sequence shown here is derived from an EMBL/GenBank/DDBJ whole genome shotgun (WGS) entry which is preliminary data.</text>
</comment>
<organism evidence="2 3">
    <name type="scientific">Gimesia maris</name>
    <dbReference type="NCBI Taxonomy" id="122"/>
    <lineage>
        <taxon>Bacteria</taxon>
        <taxon>Pseudomonadati</taxon>
        <taxon>Planctomycetota</taxon>
        <taxon>Planctomycetia</taxon>
        <taxon>Planctomycetales</taxon>
        <taxon>Planctomycetaceae</taxon>
        <taxon>Gimesia</taxon>
    </lineage>
</organism>
<evidence type="ECO:0000256" key="1">
    <source>
        <dbReference type="SAM" id="Phobius"/>
    </source>
</evidence>
<feature type="transmembrane region" description="Helical" evidence="1">
    <location>
        <begin position="24"/>
        <end position="44"/>
    </location>
</feature>
<keyword evidence="1" id="KW-1133">Transmembrane helix</keyword>
<gene>
    <name evidence="2" type="ORF">DIT97_08675</name>
</gene>
<keyword evidence="1" id="KW-0472">Membrane</keyword>
<protein>
    <submittedName>
        <fullName evidence="2">Uncharacterized protein</fullName>
    </submittedName>
</protein>
<dbReference type="EMBL" id="DQAY01000053">
    <property type="protein sequence ID" value="HCO23116.1"/>
    <property type="molecule type" value="Genomic_DNA"/>
</dbReference>
<dbReference type="Proteomes" id="UP000263642">
    <property type="component" value="Unassembled WGS sequence"/>
</dbReference>
<evidence type="ECO:0000313" key="2">
    <source>
        <dbReference type="EMBL" id="HCO23116.1"/>
    </source>
</evidence>
<name>A0A3D3R3F9_9PLAN</name>